<evidence type="ECO:0000256" key="4">
    <source>
        <dbReference type="ARBA" id="ARBA00023015"/>
    </source>
</evidence>
<dbReference type="HOGENOM" id="CLU_010084_2_0_1"/>
<dbReference type="PANTHER" id="PTHR47540">
    <property type="entry name" value="THIAMINE REPRESSIBLE GENES REGULATORY PROTEIN THI5"/>
    <property type="match status" value="1"/>
</dbReference>
<keyword evidence="5" id="KW-0238">DNA-binding</keyword>
<evidence type="ECO:0000256" key="8">
    <source>
        <dbReference type="SAM" id="MobiDB-lite"/>
    </source>
</evidence>
<evidence type="ECO:0000256" key="6">
    <source>
        <dbReference type="ARBA" id="ARBA00023163"/>
    </source>
</evidence>
<dbReference type="GO" id="GO:0043565">
    <property type="term" value="F:sequence-specific DNA binding"/>
    <property type="evidence" value="ECO:0007669"/>
    <property type="project" value="TreeGrafter"/>
</dbReference>
<dbReference type="InterPro" id="IPR007219">
    <property type="entry name" value="XnlR_reg_dom"/>
</dbReference>
<protein>
    <recommendedName>
        <fullName evidence="10">Zn(2)-C6 fungal-type domain-containing protein</fullName>
    </recommendedName>
</protein>
<keyword evidence="9" id="KW-0812">Transmembrane</keyword>
<dbReference type="Gene3D" id="4.10.240.10">
    <property type="entry name" value="Zn(2)-C6 fungal-type DNA-binding domain"/>
    <property type="match status" value="1"/>
</dbReference>
<dbReference type="GeneID" id="27336702"/>
<feature type="transmembrane region" description="Helical" evidence="9">
    <location>
        <begin position="318"/>
        <end position="335"/>
    </location>
</feature>
<dbReference type="GO" id="GO:0045944">
    <property type="term" value="P:positive regulation of transcription by RNA polymerase II"/>
    <property type="evidence" value="ECO:0007669"/>
    <property type="project" value="TreeGrafter"/>
</dbReference>
<accession>A0A0D1ZHD2</accession>
<dbReference type="RefSeq" id="XP_016232558.1">
    <property type="nucleotide sequence ID" value="XM_016383935.1"/>
</dbReference>
<dbReference type="InterPro" id="IPR051711">
    <property type="entry name" value="Stress_Response_Reg"/>
</dbReference>
<dbReference type="PROSITE" id="PS00463">
    <property type="entry name" value="ZN2_CY6_FUNGAL_1"/>
    <property type="match status" value="1"/>
</dbReference>
<dbReference type="SMART" id="SM00066">
    <property type="entry name" value="GAL4"/>
    <property type="match status" value="1"/>
</dbReference>
<evidence type="ECO:0000256" key="7">
    <source>
        <dbReference type="ARBA" id="ARBA00023242"/>
    </source>
</evidence>
<evidence type="ECO:0000256" key="1">
    <source>
        <dbReference type="ARBA" id="ARBA00004123"/>
    </source>
</evidence>
<dbReference type="OrthoDB" id="422427at2759"/>
<evidence type="ECO:0000313" key="11">
    <source>
        <dbReference type="EMBL" id="KIW12342.1"/>
    </source>
</evidence>
<dbReference type="Proteomes" id="UP000053328">
    <property type="component" value="Unassembled WGS sequence"/>
</dbReference>
<keyword evidence="3" id="KW-0862">Zinc</keyword>
<dbReference type="CDD" id="cd12148">
    <property type="entry name" value="fungal_TF_MHR"/>
    <property type="match status" value="1"/>
</dbReference>
<dbReference type="EMBL" id="KN847498">
    <property type="protein sequence ID" value="KIW12342.1"/>
    <property type="molecule type" value="Genomic_DNA"/>
</dbReference>
<reference evidence="11 12" key="1">
    <citation type="submission" date="2015-01" db="EMBL/GenBank/DDBJ databases">
        <title>The Genome Sequence of Exophiala spinifera CBS89968.</title>
        <authorList>
            <consortium name="The Broad Institute Genomics Platform"/>
            <person name="Cuomo C."/>
            <person name="de Hoog S."/>
            <person name="Gorbushina A."/>
            <person name="Stielow B."/>
            <person name="Teixiera M."/>
            <person name="Abouelleil A."/>
            <person name="Chapman S.B."/>
            <person name="Priest M."/>
            <person name="Young S.K."/>
            <person name="Wortman J."/>
            <person name="Nusbaum C."/>
            <person name="Birren B."/>
        </authorList>
    </citation>
    <scope>NUCLEOTIDE SEQUENCE [LARGE SCALE GENOMIC DNA]</scope>
    <source>
        <strain evidence="11 12">CBS 89968</strain>
    </source>
</reference>
<keyword evidence="7" id="KW-0539">Nucleus</keyword>
<feature type="transmembrane region" description="Helical" evidence="9">
    <location>
        <begin position="268"/>
        <end position="284"/>
    </location>
</feature>
<dbReference type="GO" id="GO:0008270">
    <property type="term" value="F:zinc ion binding"/>
    <property type="evidence" value="ECO:0007669"/>
    <property type="project" value="InterPro"/>
</dbReference>
<dbReference type="GO" id="GO:0000981">
    <property type="term" value="F:DNA-binding transcription factor activity, RNA polymerase II-specific"/>
    <property type="evidence" value="ECO:0007669"/>
    <property type="project" value="InterPro"/>
</dbReference>
<evidence type="ECO:0000259" key="10">
    <source>
        <dbReference type="PROSITE" id="PS50048"/>
    </source>
</evidence>
<evidence type="ECO:0000256" key="9">
    <source>
        <dbReference type="SAM" id="Phobius"/>
    </source>
</evidence>
<proteinExistence type="predicted"/>
<dbReference type="SMART" id="SM00906">
    <property type="entry name" value="Fungal_trans"/>
    <property type="match status" value="1"/>
</dbReference>
<keyword evidence="4" id="KW-0805">Transcription regulation</keyword>
<dbReference type="InterPro" id="IPR001138">
    <property type="entry name" value="Zn2Cys6_DnaBD"/>
</dbReference>
<evidence type="ECO:0000256" key="3">
    <source>
        <dbReference type="ARBA" id="ARBA00022833"/>
    </source>
</evidence>
<dbReference type="Pfam" id="PF04082">
    <property type="entry name" value="Fungal_trans"/>
    <property type="match status" value="1"/>
</dbReference>
<dbReference type="CDD" id="cd00067">
    <property type="entry name" value="GAL4"/>
    <property type="match status" value="1"/>
</dbReference>
<dbReference type="GO" id="GO:0006351">
    <property type="term" value="P:DNA-templated transcription"/>
    <property type="evidence" value="ECO:0007669"/>
    <property type="project" value="InterPro"/>
</dbReference>
<organism evidence="11 12">
    <name type="scientific">Exophiala spinifera</name>
    <dbReference type="NCBI Taxonomy" id="91928"/>
    <lineage>
        <taxon>Eukaryota</taxon>
        <taxon>Fungi</taxon>
        <taxon>Dikarya</taxon>
        <taxon>Ascomycota</taxon>
        <taxon>Pezizomycotina</taxon>
        <taxon>Eurotiomycetes</taxon>
        <taxon>Chaetothyriomycetidae</taxon>
        <taxon>Chaetothyriales</taxon>
        <taxon>Herpotrichiellaceae</taxon>
        <taxon>Exophiala</taxon>
    </lineage>
</organism>
<evidence type="ECO:0000313" key="12">
    <source>
        <dbReference type="Proteomes" id="UP000053328"/>
    </source>
</evidence>
<keyword evidence="9" id="KW-1133">Transmembrane helix</keyword>
<feature type="compositionally biased region" description="Polar residues" evidence="8">
    <location>
        <begin position="10"/>
        <end position="23"/>
    </location>
</feature>
<dbReference type="AlphaFoldDB" id="A0A0D1ZHD2"/>
<dbReference type="InterPro" id="IPR036864">
    <property type="entry name" value="Zn2-C6_fun-type_DNA-bd_sf"/>
</dbReference>
<feature type="region of interest" description="Disordered" evidence="8">
    <location>
        <begin position="114"/>
        <end position="139"/>
    </location>
</feature>
<gene>
    <name evidence="11" type="ORF">PV08_09619</name>
</gene>
<dbReference type="SUPFAM" id="SSF57701">
    <property type="entry name" value="Zn2/Cys6 DNA-binding domain"/>
    <property type="match status" value="1"/>
</dbReference>
<dbReference type="Pfam" id="PF00172">
    <property type="entry name" value="Zn_clus"/>
    <property type="match status" value="1"/>
</dbReference>
<dbReference type="VEuPathDB" id="FungiDB:PV08_09619"/>
<dbReference type="PANTHER" id="PTHR47540:SF1">
    <property type="entry name" value="ACTIVATOR OF STRESS GENES 1-RELATED"/>
    <property type="match status" value="1"/>
</dbReference>
<comment type="subcellular location">
    <subcellularLocation>
        <location evidence="1">Nucleus</location>
    </subcellularLocation>
</comment>
<dbReference type="GO" id="GO:0005634">
    <property type="term" value="C:nucleus"/>
    <property type="evidence" value="ECO:0007669"/>
    <property type="project" value="UniProtKB-SubCell"/>
</dbReference>
<keyword evidence="9" id="KW-0472">Membrane</keyword>
<keyword evidence="2" id="KW-0479">Metal-binding</keyword>
<evidence type="ECO:0000256" key="2">
    <source>
        <dbReference type="ARBA" id="ARBA00022723"/>
    </source>
</evidence>
<evidence type="ECO:0000256" key="5">
    <source>
        <dbReference type="ARBA" id="ARBA00023125"/>
    </source>
</evidence>
<keyword evidence="6" id="KW-0804">Transcription</keyword>
<keyword evidence="12" id="KW-1185">Reference proteome</keyword>
<feature type="domain" description="Zn(2)-C6 fungal-type" evidence="10">
    <location>
        <begin position="33"/>
        <end position="62"/>
    </location>
</feature>
<feature type="transmembrane region" description="Helical" evidence="9">
    <location>
        <begin position="222"/>
        <end position="242"/>
    </location>
</feature>
<name>A0A0D1ZHD2_9EURO</name>
<dbReference type="PROSITE" id="PS50048">
    <property type="entry name" value="ZN2_CY6_FUNGAL_2"/>
    <property type="match status" value="1"/>
</dbReference>
<sequence length="831" mass="91900">MPDPEDRSQDVQLTESEAHSTPTNKRRKRAVRACDECRFRKVKCDGLTPCEPCRQSERLCTYTSTISRNTDPRLRARILEDRLRIVRAKLEQVKLGKLSIEDADLDAVLNTRDGGLLAPDDHPAEEDSPTDEQAKGPKLDSMMSRYGRLESDDPWAAPFYGAPSGAAFLHRLHEFFGNEIGSPPKSNNSSPSAISLLFDAPLPTDGSLDIAPPIAPLLPHRATAAALVSVVLAYAYPIFLFLHEPTFHEMVDRIYTKDPVQYNRDDRAFLPLFLLVMGLGYLFSQSEHQKHGCRQAVSQAMKHYLAARKMVDITTCRDLRSLQILLCYTLFLISTARMASAHAFLSLACSSALRLGLHHRSTHDATISRRDRDTRRKIFWTIIKLDMYLSAVLGLPALLDLHDVDPAIDLTLNEAIHEATSGLPSREAVLLGGSAKHLEIMRIISKAIKALYPLPSATNEVPGRSGKISISLRSLEEIEAQFRTWGESTSELLAKGDDSSPDFIRLKFELEMTSFFGKIVLYRPFLHYLAKSSDGLPTAQKASQRALACIRIASTAITRSEAILQLGLLPPASWTSIYTIFLSVACLIFLIATRDGPKNPIEAWRKAESGIRLLASTTCHETGSKQCLGILQELVRCLSHNVDFDIPAIEASTKRVCSANSPGDQFPVRGDAAGMHPPLQNVAAFTHSAAPPRIDNRNFVVAGQWQMTEPQMHLQGQAMPHKMRHDDYHYDPTLAQNALGFPGVESTGWDANLQDAAQVNTALPVVVIMRSGSPHGHLQKLTKVQVTTAAESLADELVDVPTLQNFSWPQEGITENYFSDILLSNDIGQQG</sequence>
<feature type="region of interest" description="Disordered" evidence="8">
    <location>
        <begin position="1"/>
        <end position="27"/>
    </location>
</feature>
<dbReference type="STRING" id="91928.A0A0D1ZHD2"/>